<dbReference type="InterPro" id="IPR009739">
    <property type="entry name" value="LprI-like_N"/>
</dbReference>
<protein>
    <recommendedName>
        <fullName evidence="2">Lysozyme inhibitor LprI-like N-terminal domain-containing protein</fullName>
    </recommendedName>
</protein>
<organism evidence="3 4">
    <name type="scientific">Lysobacter antibioticus</name>
    <dbReference type="NCBI Taxonomy" id="84531"/>
    <lineage>
        <taxon>Bacteria</taxon>
        <taxon>Pseudomonadati</taxon>
        <taxon>Pseudomonadota</taxon>
        <taxon>Gammaproteobacteria</taxon>
        <taxon>Lysobacterales</taxon>
        <taxon>Lysobacteraceae</taxon>
        <taxon>Lysobacter</taxon>
    </lineage>
</organism>
<dbReference type="PATRIC" id="fig|84531.8.peg.23"/>
<dbReference type="Pfam" id="PF07007">
    <property type="entry name" value="LprI"/>
    <property type="match status" value="1"/>
</dbReference>
<gene>
    <name evidence="3" type="ORF">LA76x_0020</name>
</gene>
<feature type="domain" description="Lysozyme inhibitor LprI-like N-terminal" evidence="2">
    <location>
        <begin position="81"/>
        <end position="154"/>
    </location>
</feature>
<dbReference type="AlphaFoldDB" id="A0A0S2F3U1"/>
<name>A0A0S2F3U1_LYSAN</name>
<evidence type="ECO:0000256" key="1">
    <source>
        <dbReference type="SAM" id="MobiDB-lite"/>
    </source>
</evidence>
<evidence type="ECO:0000313" key="3">
    <source>
        <dbReference type="EMBL" id="ALN78182.1"/>
    </source>
</evidence>
<dbReference type="eggNOG" id="COG4461">
    <property type="taxonomic scope" value="Bacteria"/>
</dbReference>
<dbReference type="STRING" id="84531.LA76x_0020"/>
<sequence>MQPLENDGVREQGVSGKVDGMREARADAVVDPPMPLFSAAQDPAAVTPPALASSALFAVTLMASASAFAAPPASAKPSFDCAKAASAVEKAICGNDGLARADAAVGRAYERLRKSLDAQAASGLREDQRWFIGIRDATYDNATTANRTQSLKALLDDRARTLSQIRAQPAAGWVGSWRNLAGGIDVVDDGAGRLKVEANAAHPLDGRWLCDASGSGRSAGAALTVQVEGGERSSLKLTREGAALRVQALDASGKALLGPDYCGHNGSLEGVYFAVPPGSD</sequence>
<proteinExistence type="predicted"/>
<dbReference type="Gene3D" id="1.20.1270.180">
    <property type="match status" value="1"/>
</dbReference>
<dbReference type="EMBL" id="CP011129">
    <property type="protein sequence ID" value="ALN78182.1"/>
    <property type="molecule type" value="Genomic_DNA"/>
</dbReference>
<accession>A0A0S2F3U1</accession>
<feature type="region of interest" description="Disordered" evidence="1">
    <location>
        <begin position="1"/>
        <end position="20"/>
    </location>
</feature>
<evidence type="ECO:0000259" key="2">
    <source>
        <dbReference type="Pfam" id="PF07007"/>
    </source>
</evidence>
<dbReference type="Proteomes" id="UP000060787">
    <property type="component" value="Chromosome"/>
</dbReference>
<dbReference type="KEGG" id="lab:LA76x_0020"/>
<reference evidence="3 4" key="1">
    <citation type="journal article" date="2015" name="BMC Genomics">
        <title>Comparative genomics and metabolic profiling of the genus Lysobacter.</title>
        <authorList>
            <person name="de Bruijn I."/>
            <person name="Cheng X."/>
            <person name="de Jager V."/>
            <person name="Exposito R.G."/>
            <person name="Watrous J."/>
            <person name="Patel N."/>
            <person name="Postma J."/>
            <person name="Dorrestein P.C."/>
            <person name="Kobayashi D."/>
            <person name="Raaijmakers J.M."/>
        </authorList>
    </citation>
    <scope>NUCLEOTIDE SEQUENCE [LARGE SCALE GENOMIC DNA]</scope>
    <source>
        <strain evidence="3 4">76</strain>
    </source>
</reference>
<keyword evidence="4" id="KW-1185">Reference proteome</keyword>
<evidence type="ECO:0000313" key="4">
    <source>
        <dbReference type="Proteomes" id="UP000060787"/>
    </source>
</evidence>